<dbReference type="AlphaFoldDB" id="H2XYT4"/>
<protein>
    <recommendedName>
        <fullName evidence="7">RZ-type domain-containing protein</fullName>
    </recommendedName>
</protein>
<name>H2XYT4_CIOIN</name>
<evidence type="ECO:0000256" key="4">
    <source>
        <dbReference type="ARBA" id="ARBA00022771"/>
    </source>
</evidence>
<evidence type="ECO:0000256" key="5">
    <source>
        <dbReference type="ARBA" id="ARBA00022833"/>
    </source>
</evidence>
<dbReference type="GO" id="GO:0005737">
    <property type="term" value="C:cytoplasm"/>
    <property type="evidence" value="ECO:0007669"/>
    <property type="project" value="UniProtKB-SubCell"/>
</dbReference>
<dbReference type="GO" id="GO:0016887">
    <property type="term" value="F:ATP hydrolysis activity"/>
    <property type="evidence" value="ECO:0007669"/>
    <property type="project" value="InterPro"/>
</dbReference>
<proteinExistence type="predicted"/>
<dbReference type="PANTHER" id="PTHR22605:SF16">
    <property type="entry name" value="E3 UBIQUITIN-PROTEIN LIGASE RNF213"/>
    <property type="match status" value="1"/>
</dbReference>
<sequence>MIKFVQDLPKDPAMNGEDSNPVLKKIHDVMVDLGLSLIASKSSLLNDLKTLMTNPGSIETMFLPTMPQSSYFDVMNIIKLQMPGYQQRAPKSYVCPNGHPYFIGDCTNPVATNIRCPDCRQPIGGVKEGTLQPGNRAEEITESSQAGYKLGLPGPSVPERELSRLSVCVQRFFLHLIFYMRVNNCGDVARCLKKTTAEECHQHLQNHLLRDLKNFSDLFGKSFDNVFLLLHQIMKKIRTDQTNQVGGATLSTLNGRKLWESEFHRLYLAEYFTNADQHIDDARKMYLEFEQQNEFMRLVYEMQEDEEETEVNEEEITSWDERFLWRYRIHITTDHLKQHLEGSVSTENAEGVVLKTILNVPHLQTVKKLPEILFLQNTLIQKYRQKVDIKDMDEINMADYLRENDIPSVRNAFQTYISVWNMV</sequence>
<comment type="subcellular location">
    <subcellularLocation>
        <location evidence="1">Cytoplasm</location>
    </subcellularLocation>
</comment>
<reference evidence="9" key="1">
    <citation type="journal article" date="2002" name="Science">
        <title>The draft genome of Ciona intestinalis: insights into chordate and vertebrate origins.</title>
        <authorList>
            <person name="Dehal P."/>
            <person name="Satou Y."/>
            <person name="Campbell R.K."/>
            <person name="Chapman J."/>
            <person name="Degnan B."/>
            <person name="De Tomaso A."/>
            <person name="Davidson B."/>
            <person name="Di Gregorio A."/>
            <person name="Gelpke M."/>
            <person name="Goodstein D.M."/>
            <person name="Harafuji N."/>
            <person name="Hastings K.E."/>
            <person name="Ho I."/>
            <person name="Hotta K."/>
            <person name="Huang W."/>
            <person name="Kawashima T."/>
            <person name="Lemaire P."/>
            <person name="Martinez D."/>
            <person name="Meinertzhagen I.A."/>
            <person name="Necula S."/>
            <person name="Nonaka M."/>
            <person name="Putnam N."/>
            <person name="Rash S."/>
            <person name="Saiga H."/>
            <person name="Satake M."/>
            <person name="Terry A."/>
            <person name="Yamada L."/>
            <person name="Wang H.G."/>
            <person name="Awazu S."/>
            <person name="Azumi K."/>
            <person name="Boore J."/>
            <person name="Branno M."/>
            <person name="Chin-Bow S."/>
            <person name="DeSantis R."/>
            <person name="Doyle S."/>
            <person name="Francino P."/>
            <person name="Keys D.N."/>
            <person name="Haga S."/>
            <person name="Hayashi H."/>
            <person name="Hino K."/>
            <person name="Imai K.S."/>
            <person name="Inaba K."/>
            <person name="Kano S."/>
            <person name="Kobayashi K."/>
            <person name="Kobayashi M."/>
            <person name="Lee B.I."/>
            <person name="Makabe K.W."/>
            <person name="Manohar C."/>
            <person name="Matassi G."/>
            <person name="Medina M."/>
            <person name="Mochizuki Y."/>
            <person name="Mount S."/>
            <person name="Morishita T."/>
            <person name="Miura S."/>
            <person name="Nakayama A."/>
            <person name="Nishizaka S."/>
            <person name="Nomoto H."/>
            <person name="Ohta F."/>
            <person name="Oishi K."/>
            <person name="Rigoutsos I."/>
            <person name="Sano M."/>
            <person name="Sasaki A."/>
            <person name="Sasakura Y."/>
            <person name="Shoguchi E."/>
            <person name="Shin-i T."/>
            <person name="Spagnuolo A."/>
            <person name="Stainier D."/>
            <person name="Suzuki M.M."/>
            <person name="Tassy O."/>
            <person name="Takatori N."/>
            <person name="Tokuoka M."/>
            <person name="Yagi K."/>
            <person name="Yoshizaki F."/>
            <person name="Wada S."/>
            <person name="Zhang C."/>
            <person name="Hyatt P.D."/>
            <person name="Larimer F."/>
            <person name="Detter C."/>
            <person name="Doggett N."/>
            <person name="Glavina T."/>
            <person name="Hawkins T."/>
            <person name="Richardson P."/>
            <person name="Lucas S."/>
            <person name="Kohara Y."/>
            <person name="Levine M."/>
            <person name="Satoh N."/>
            <person name="Rokhsar D.S."/>
        </authorList>
    </citation>
    <scope>NUCLEOTIDE SEQUENCE [LARGE SCALE GENOMIC DNA]</scope>
</reference>
<dbReference type="GeneTree" id="ENSGT00940000170531"/>
<reference evidence="8" key="2">
    <citation type="submission" date="2025-08" db="UniProtKB">
        <authorList>
            <consortium name="Ensembl"/>
        </authorList>
    </citation>
    <scope>IDENTIFICATION</scope>
</reference>
<keyword evidence="3" id="KW-0479">Metal-binding</keyword>
<evidence type="ECO:0000256" key="6">
    <source>
        <dbReference type="ARBA" id="ARBA00022859"/>
    </source>
</evidence>
<dbReference type="InterPro" id="IPR031248">
    <property type="entry name" value="RNF213"/>
</dbReference>
<dbReference type="Proteomes" id="UP000008144">
    <property type="component" value="Unassembled WGS sequence"/>
</dbReference>
<keyword evidence="9" id="KW-1185">Reference proteome</keyword>
<keyword evidence="6" id="KW-0391">Immunity</keyword>
<keyword evidence="2" id="KW-0963">Cytoplasm</keyword>
<dbReference type="Ensembl" id="ENSCINT00000037088.1">
    <property type="protein sequence ID" value="ENSCINP00000034818.1"/>
    <property type="gene ID" value="ENSCING00000023997.1"/>
</dbReference>
<keyword evidence="5" id="KW-0862">Zinc</keyword>
<evidence type="ECO:0000259" key="7">
    <source>
        <dbReference type="PROSITE" id="PS51981"/>
    </source>
</evidence>
<evidence type="ECO:0000256" key="2">
    <source>
        <dbReference type="ARBA" id="ARBA00022490"/>
    </source>
</evidence>
<dbReference type="HOGENOM" id="CLU_649805_0_0_1"/>
<evidence type="ECO:0000313" key="8">
    <source>
        <dbReference type="Ensembl" id="ENSCINP00000034818.1"/>
    </source>
</evidence>
<dbReference type="PANTHER" id="PTHR22605">
    <property type="entry name" value="RZ-TYPE DOMAIN-CONTAINING PROTEIN"/>
    <property type="match status" value="1"/>
</dbReference>
<evidence type="ECO:0000313" key="9">
    <source>
        <dbReference type="Proteomes" id="UP000008144"/>
    </source>
</evidence>
<organism evidence="8 9">
    <name type="scientific">Ciona intestinalis</name>
    <name type="common">Transparent sea squirt</name>
    <name type="synonym">Ascidia intestinalis</name>
    <dbReference type="NCBI Taxonomy" id="7719"/>
    <lineage>
        <taxon>Eukaryota</taxon>
        <taxon>Metazoa</taxon>
        <taxon>Chordata</taxon>
        <taxon>Tunicata</taxon>
        <taxon>Ascidiacea</taxon>
        <taxon>Phlebobranchia</taxon>
        <taxon>Cionidae</taxon>
        <taxon>Ciona</taxon>
    </lineage>
</organism>
<keyword evidence="4" id="KW-0863">Zinc-finger</keyword>
<dbReference type="InParanoid" id="H2XYT4"/>
<dbReference type="Pfam" id="PF20173">
    <property type="entry name" value="ZnF_RZ-type"/>
    <property type="match status" value="1"/>
</dbReference>
<reference evidence="8" key="3">
    <citation type="submission" date="2025-09" db="UniProtKB">
        <authorList>
            <consortium name="Ensembl"/>
        </authorList>
    </citation>
    <scope>IDENTIFICATION</scope>
</reference>
<dbReference type="STRING" id="7719.ENSCINP00000034818"/>
<dbReference type="GO" id="GO:0004842">
    <property type="term" value="F:ubiquitin-protein transferase activity"/>
    <property type="evidence" value="ECO:0007669"/>
    <property type="project" value="InterPro"/>
</dbReference>
<feature type="domain" description="RZ-type" evidence="7">
    <location>
        <begin position="66"/>
        <end position="146"/>
    </location>
</feature>
<evidence type="ECO:0000256" key="1">
    <source>
        <dbReference type="ARBA" id="ARBA00004496"/>
    </source>
</evidence>
<dbReference type="GO" id="GO:0002376">
    <property type="term" value="P:immune system process"/>
    <property type="evidence" value="ECO:0007669"/>
    <property type="project" value="UniProtKB-KW"/>
</dbReference>
<dbReference type="PROSITE" id="PS51981">
    <property type="entry name" value="ZF_RZ"/>
    <property type="match status" value="1"/>
</dbReference>
<dbReference type="InterPro" id="IPR046439">
    <property type="entry name" value="ZF_RZ_dom"/>
</dbReference>
<accession>H2XYT4</accession>
<evidence type="ECO:0000256" key="3">
    <source>
        <dbReference type="ARBA" id="ARBA00022723"/>
    </source>
</evidence>
<dbReference type="OMA" id="VATNIRC"/>
<dbReference type="GO" id="GO:0008270">
    <property type="term" value="F:zinc ion binding"/>
    <property type="evidence" value="ECO:0007669"/>
    <property type="project" value="UniProtKB-KW"/>
</dbReference>